<name>A0ABP9NAJ6_9PSEU</name>
<dbReference type="Proteomes" id="UP001500804">
    <property type="component" value="Unassembled WGS sequence"/>
</dbReference>
<sequence length="100" mass="11164">MLRVNISWGFAMDSALAKGEEVEEIQCRMLDTCDRLFRRLRDTGALRSDVDPVWARRVYYALIHEACQDVVAESAPDIDTLATQLIDTLLRGVGTPAAPL</sequence>
<comment type="caution">
    <text evidence="1">The sequence shown here is derived from an EMBL/GenBank/DDBJ whole genome shotgun (WGS) entry which is preliminary data.</text>
</comment>
<evidence type="ECO:0008006" key="3">
    <source>
        <dbReference type="Google" id="ProtNLM"/>
    </source>
</evidence>
<gene>
    <name evidence="1" type="ORF">GCM10023320_02620</name>
</gene>
<reference evidence="2" key="1">
    <citation type="journal article" date="2019" name="Int. J. Syst. Evol. Microbiol.">
        <title>The Global Catalogue of Microorganisms (GCM) 10K type strain sequencing project: providing services to taxonomists for standard genome sequencing and annotation.</title>
        <authorList>
            <consortium name="The Broad Institute Genomics Platform"/>
            <consortium name="The Broad Institute Genome Sequencing Center for Infectious Disease"/>
            <person name="Wu L."/>
            <person name="Ma J."/>
        </authorList>
    </citation>
    <scope>NUCLEOTIDE SEQUENCE [LARGE SCALE GENOMIC DNA]</scope>
    <source>
        <strain evidence="2">JCM 18302</strain>
    </source>
</reference>
<evidence type="ECO:0000313" key="2">
    <source>
        <dbReference type="Proteomes" id="UP001500804"/>
    </source>
</evidence>
<protein>
    <recommendedName>
        <fullName evidence="3">Tetracyclin repressor-like C-terminal domain-containing protein</fullName>
    </recommendedName>
</protein>
<proteinExistence type="predicted"/>
<dbReference type="SUPFAM" id="SSF48498">
    <property type="entry name" value="Tetracyclin repressor-like, C-terminal domain"/>
    <property type="match status" value="1"/>
</dbReference>
<organism evidence="1 2">
    <name type="scientific">Pseudonocardia adelaidensis</name>
    <dbReference type="NCBI Taxonomy" id="648754"/>
    <lineage>
        <taxon>Bacteria</taxon>
        <taxon>Bacillati</taxon>
        <taxon>Actinomycetota</taxon>
        <taxon>Actinomycetes</taxon>
        <taxon>Pseudonocardiales</taxon>
        <taxon>Pseudonocardiaceae</taxon>
        <taxon>Pseudonocardia</taxon>
    </lineage>
</organism>
<evidence type="ECO:0000313" key="1">
    <source>
        <dbReference type="EMBL" id="GAA5110647.1"/>
    </source>
</evidence>
<dbReference type="EMBL" id="BAABJO010000001">
    <property type="protein sequence ID" value="GAA5110647.1"/>
    <property type="molecule type" value="Genomic_DNA"/>
</dbReference>
<dbReference type="InterPro" id="IPR036271">
    <property type="entry name" value="Tet_transcr_reg_TetR-rel_C_sf"/>
</dbReference>
<accession>A0ABP9NAJ6</accession>
<keyword evidence="2" id="KW-1185">Reference proteome</keyword>
<dbReference type="Gene3D" id="1.10.357.10">
    <property type="entry name" value="Tetracycline Repressor, domain 2"/>
    <property type="match status" value="1"/>
</dbReference>